<evidence type="ECO:0000313" key="4">
    <source>
        <dbReference type="Proteomes" id="UP000548476"/>
    </source>
</evidence>
<name>A0A841FQT5_9ACTN</name>
<comment type="caution">
    <text evidence="3">The sequence shown here is derived from an EMBL/GenBank/DDBJ whole genome shotgun (WGS) entry which is preliminary data.</text>
</comment>
<feature type="binding site" evidence="1">
    <location>
        <position position="39"/>
    </location>
    <ligand>
        <name>Zn(2+)</name>
        <dbReference type="ChEBI" id="CHEBI:29105"/>
    </ligand>
</feature>
<organism evidence="3 4">
    <name type="scientific">Phytomonospora endophytica</name>
    <dbReference type="NCBI Taxonomy" id="714109"/>
    <lineage>
        <taxon>Bacteria</taxon>
        <taxon>Bacillati</taxon>
        <taxon>Actinomycetota</taxon>
        <taxon>Actinomycetes</taxon>
        <taxon>Micromonosporales</taxon>
        <taxon>Micromonosporaceae</taxon>
        <taxon>Phytomonospora</taxon>
    </lineage>
</organism>
<feature type="region of interest" description="Disordered" evidence="2">
    <location>
        <begin position="1"/>
        <end position="21"/>
    </location>
</feature>
<comment type="subunit">
    <text evidence="1">Forms a complex with the RNAP catalytic core and with free principal sigma factors.</text>
</comment>
<comment type="cofactor">
    <cofactor evidence="1">
        <name>Zn(2+)</name>
        <dbReference type="ChEBI" id="CHEBI:29105"/>
    </cofactor>
    <text evidence="1">Bind 1 Zn(2+) per subunit.</text>
</comment>
<dbReference type="GO" id="GO:0001000">
    <property type="term" value="F:bacterial-type RNA polymerase core enzyme binding"/>
    <property type="evidence" value="ECO:0007669"/>
    <property type="project" value="UniProtKB-UniRule"/>
</dbReference>
<keyword evidence="1" id="KW-0805">Transcription regulation</keyword>
<keyword evidence="1" id="KW-0804">Transcription</keyword>
<dbReference type="Gene3D" id="2.20.28.270">
    <property type="entry name" value="RNA polymerase-binding protein A"/>
    <property type="match status" value="1"/>
</dbReference>
<dbReference type="InterPro" id="IPR038638">
    <property type="entry name" value="RbpA_sf"/>
</dbReference>
<accession>A0A841FQT5</accession>
<evidence type="ECO:0000256" key="2">
    <source>
        <dbReference type="SAM" id="MobiDB-lite"/>
    </source>
</evidence>
<feature type="binding site" evidence="1">
    <location>
        <position position="57"/>
    </location>
    <ligand>
        <name>Zn(2+)</name>
        <dbReference type="ChEBI" id="CHEBI:29105"/>
    </ligand>
</feature>
<keyword evidence="1" id="KW-0479">Metal-binding</keyword>
<keyword evidence="4" id="KW-1185">Reference proteome</keyword>
<evidence type="ECO:0000313" key="3">
    <source>
        <dbReference type="EMBL" id="MBB6035627.1"/>
    </source>
</evidence>
<dbReference type="GO" id="GO:0045893">
    <property type="term" value="P:positive regulation of DNA-templated transcription"/>
    <property type="evidence" value="ECO:0007669"/>
    <property type="project" value="UniProtKB-UniRule"/>
</dbReference>
<dbReference type="AlphaFoldDB" id="A0A841FQT5"/>
<feature type="binding site" evidence="1">
    <location>
        <position position="35"/>
    </location>
    <ligand>
        <name>Zn(2+)</name>
        <dbReference type="ChEBI" id="CHEBI:29105"/>
    </ligand>
</feature>
<comment type="function">
    <text evidence="1">Binds to RNA polymerase (RNAP), stimulating transcription from principal, but not alternative sigma factor promoters.</text>
</comment>
<reference evidence="3 4" key="1">
    <citation type="submission" date="2020-08" db="EMBL/GenBank/DDBJ databases">
        <title>Genomic Encyclopedia of Type Strains, Phase IV (KMG-IV): sequencing the most valuable type-strain genomes for metagenomic binning, comparative biology and taxonomic classification.</title>
        <authorList>
            <person name="Goeker M."/>
        </authorList>
    </citation>
    <scope>NUCLEOTIDE SEQUENCE [LARGE SCALE GENOMIC DNA]</scope>
    <source>
        <strain evidence="3 4">YIM 65646</strain>
    </source>
</reference>
<gene>
    <name evidence="1" type="primary">rbpA</name>
    <name evidence="3" type="ORF">HNR73_003491</name>
</gene>
<protein>
    <recommendedName>
        <fullName evidence="1">RNA polymerase-binding protein RbpA</fullName>
    </recommendedName>
</protein>
<comment type="similarity">
    <text evidence="1">Belongs to the RNA polymerase-binding protein RbpA family.</text>
</comment>
<dbReference type="Pfam" id="PF13397">
    <property type="entry name" value="RbpA"/>
    <property type="match status" value="1"/>
</dbReference>
<keyword evidence="1" id="KW-0862">Zinc</keyword>
<dbReference type="RefSeq" id="WP_184788501.1">
    <property type="nucleotide sequence ID" value="NZ_BONT01000082.1"/>
</dbReference>
<dbReference type="GO" id="GO:0008270">
    <property type="term" value="F:zinc ion binding"/>
    <property type="evidence" value="ECO:0007669"/>
    <property type="project" value="UniProtKB-UniRule"/>
</dbReference>
<dbReference type="Proteomes" id="UP000548476">
    <property type="component" value="Unassembled WGS sequence"/>
</dbReference>
<feature type="binding site" evidence="1">
    <location>
        <position position="60"/>
    </location>
    <ligand>
        <name>Zn(2+)</name>
        <dbReference type="ChEBI" id="CHEBI:29105"/>
    </ligand>
</feature>
<dbReference type="HAMAP" id="MF_01483">
    <property type="entry name" value="RbpA"/>
    <property type="match status" value="1"/>
</dbReference>
<dbReference type="InterPro" id="IPR025182">
    <property type="entry name" value="RNApol-bd_RbpA"/>
</dbReference>
<evidence type="ECO:0000256" key="1">
    <source>
        <dbReference type="HAMAP-Rule" id="MF_01483"/>
    </source>
</evidence>
<sequence>MASGNAIRGTRIGSGPARFIERGEPAPRQFISYWCANDHETRPSFAMDVQPPETWDCTRCGLPSGPNREAPPDKPHAKPFKTHIAYVMERRSEADGAALLEEALANLRRRRGE</sequence>
<dbReference type="EMBL" id="JACHGT010000007">
    <property type="protein sequence ID" value="MBB6035627.1"/>
    <property type="molecule type" value="Genomic_DNA"/>
</dbReference>
<proteinExistence type="inferred from homology"/>